<dbReference type="Pfam" id="PF02585">
    <property type="entry name" value="PIG-L"/>
    <property type="match status" value="1"/>
</dbReference>
<name>A0AAW0EW85_9TRYP</name>
<keyword evidence="5" id="KW-1185">Reference proteome</keyword>
<gene>
    <name evidence="4" type="ORF">NESM_000644900</name>
</gene>
<organism evidence="4 5">
    <name type="scientific">Novymonas esmeraldas</name>
    <dbReference type="NCBI Taxonomy" id="1808958"/>
    <lineage>
        <taxon>Eukaryota</taxon>
        <taxon>Discoba</taxon>
        <taxon>Euglenozoa</taxon>
        <taxon>Kinetoplastea</taxon>
        <taxon>Metakinetoplastina</taxon>
        <taxon>Trypanosomatida</taxon>
        <taxon>Trypanosomatidae</taxon>
        <taxon>Novymonas</taxon>
    </lineage>
</organism>
<reference evidence="4 5" key="1">
    <citation type="journal article" date="2021" name="MBio">
        <title>A New Model Trypanosomatid, Novymonas esmeraldas: Genomic Perception of Its 'Candidatus Pandoraea novymonadis' Endosymbiont.</title>
        <authorList>
            <person name="Zakharova A."/>
            <person name="Saura A."/>
            <person name="Butenko A."/>
            <person name="Podesvova L."/>
            <person name="Warmusova S."/>
            <person name="Kostygov A.Y."/>
            <person name="Nenarokova A."/>
            <person name="Lukes J."/>
            <person name="Opperdoes F.R."/>
            <person name="Yurchenko V."/>
        </authorList>
    </citation>
    <scope>NUCLEOTIDE SEQUENCE [LARGE SCALE GENOMIC DNA]</scope>
    <source>
        <strain evidence="4 5">E262AT.01</strain>
    </source>
</reference>
<evidence type="ECO:0000256" key="1">
    <source>
        <dbReference type="ARBA" id="ARBA00006066"/>
    </source>
</evidence>
<dbReference type="GO" id="GO:0005783">
    <property type="term" value="C:endoplasmic reticulum"/>
    <property type="evidence" value="ECO:0007669"/>
    <property type="project" value="TreeGrafter"/>
</dbReference>
<sequence length="249" mass="28069">MPSITTVCFAVMAAVLLLLWLKISNLAGTSVRSDVLFVFAHPDDEAMFFTPLLHALRAQRVTVHLLCLSNGNYGGIGREREKELYASGAFFGVQRRNIRVVDHAELQDGMERVWSPSLIRREIEAYLQRAGNISTIVTFDKYGVSGHPNHVSVHNGVRELKEHMPPGLLHLQLRTRGLLLKYVGPLAILPYALWSSTNVSRTNFVAVIPPGSVWESMAAMQKHASQLVWFRYLFVVFSSYTYVNEIEEL</sequence>
<comment type="similarity">
    <text evidence="1">Belongs to the PIGL family.</text>
</comment>
<protein>
    <recommendedName>
        <fullName evidence="2">N-acetylglucosaminylphosphatidylinositol deacetylase</fullName>
        <ecNumber evidence="2">3.5.1.89</ecNumber>
    </recommendedName>
</protein>
<evidence type="ECO:0000313" key="4">
    <source>
        <dbReference type="EMBL" id="KAK7197013.1"/>
    </source>
</evidence>
<dbReference type="EC" id="3.5.1.89" evidence="2"/>
<proteinExistence type="inferred from homology"/>
<evidence type="ECO:0000313" key="5">
    <source>
        <dbReference type="Proteomes" id="UP001430356"/>
    </source>
</evidence>
<feature type="signal peptide" evidence="3">
    <location>
        <begin position="1"/>
        <end position="28"/>
    </location>
</feature>
<evidence type="ECO:0000256" key="2">
    <source>
        <dbReference type="ARBA" id="ARBA00012176"/>
    </source>
</evidence>
<dbReference type="EMBL" id="JAECZO010000092">
    <property type="protein sequence ID" value="KAK7197013.1"/>
    <property type="molecule type" value="Genomic_DNA"/>
</dbReference>
<dbReference type="InterPro" id="IPR024078">
    <property type="entry name" value="LmbE-like_dom_sf"/>
</dbReference>
<comment type="caution">
    <text evidence="4">The sequence shown here is derived from an EMBL/GenBank/DDBJ whole genome shotgun (WGS) entry which is preliminary data.</text>
</comment>
<accession>A0AAW0EW85</accession>
<keyword evidence="3" id="KW-0732">Signal</keyword>
<dbReference type="PANTHER" id="PTHR12993">
    <property type="entry name" value="N-ACETYLGLUCOSAMINYL-PHOSPHATIDYLINOSITOL DE-N-ACETYLASE-RELATED"/>
    <property type="match status" value="1"/>
</dbReference>
<dbReference type="Gene3D" id="3.40.50.10320">
    <property type="entry name" value="LmbE-like"/>
    <property type="match status" value="1"/>
</dbReference>
<evidence type="ECO:0000256" key="3">
    <source>
        <dbReference type="SAM" id="SignalP"/>
    </source>
</evidence>
<dbReference type="SUPFAM" id="SSF102588">
    <property type="entry name" value="LmbE-like"/>
    <property type="match status" value="1"/>
</dbReference>
<dbReference type="GO" id="GO:0000225">
    <property type="term" value="F:N-acetylglucosaminylphosphatidylinositol deacetylase activity"/>
    <property type="evidence" value="ECO:0007669"/>
    <property type="project" value="UniProtKB-EC"/>
</dbReference>
<dbReference type="PANTHER" id="PTHR12993:SF11">
    <property type="entry name" value="N-ACETYLGLUCOSAMINYL-PHOSPHATIDYLINOSITOL DE-N-ACETYLASE"/>
    <property type="match status" value="1"/>
</dbReference>
<dbReference type="AlphaFoldDB" id="A0AAW0EW85"/>
<feature type="chain" id="PRO_5043866670" description="N-acetylglucosaminylphosphatidylinositol deacetylase" evidence="3">
    <location>
        <begin position="29"/>
        <end position="249"/>
    </location>
</feature>
<dbReference type="Proteomes" id="UP001430356">
    <property type="component" value="Unassembled WGS sequence"/>
</dbReference>
<dbReference type="InterPro" id="IPR003737">
    <property type="entry name" value="GlcNAc_PI_deacetylase-related"/>
</dbReference>